<evidence type="ECO:0000256" key="1">
    <source>
        <dbReference type="ARBA" id="ARBA00004948"/>
    </source>
</evidence>
<dbReference type="Gene3D" id="3.20.20.70">
    <property type="entry name" value="Aldolase class I"/>
    <property type="match status" value="1"/>
</dbReference>
<dbReference type="SUPFAM" id="SSF51391">
    <property type="entry name" value="Thiamin phosphate synthase"/>
    <property type="match status" value="1"/>
</dbReference>
<organism evidence="4 5">
    <name type="scientific">Bacillus salitolerans</name>
    <dbReference type="NCBI Taxonomy" id="1437434"/>
    <lineage>
        <taxon>Bacteria</taxon>
        <taxon>Bacillati</taxon>
        <taxon>Bacillota</taxon>
        <taxon>Bacilli</taxon>
        <taxon>Bacillales</taxon>
        <taxon>Bacillaceae</taxon>
        <taxon>Bacillus</taxon>
    </lineage>
</organism>
<evidence type="ECO:0000313" key="5">
    <source>
        <dbReference type="Proteomes" id="UP001597214"/>
    </source>
</evidence>
<dbReference type="RefSeq" id="WP_377930293.1">
    <property type="nucleotide sequence ID" value="NZ_JBHUEM010000052.1"/>
</dbReference>
<evidence type="ECO:0000256" key="2">
    <source>
        <dbReference type="ARBA" id="ARBA00022977"/>
    </source>
</evidence>
<dbReference type="CDD" id="cd00564">
    <property type="entry name" value="TMP_TenI"/>
    <property type="match status" value="1"/>
</dbReference>
<gene>
    <name evidence="4" type="ORF">ACFSCX_21405</name>
</gene>
<name>A0ABW4LV80_9BACI</name>
<reference evidence="5" key="1">
    <citation type="journal article" date="2019" name="Int. J. Syst. Evol. Microbiol.">
        <title>The Global Catalogue of Microorganisms (GCM) 10K type strain sequencing project: providing services to taxonomists for standard genome sequencing and annotation.</title>
        <authorList>
            <consortium name="The Broad Institute Genomics Platform"/>
            <consortium name="The Broad Institute Genome Sequencing Center for Infectious Disease"/>
            <person name="Wu L."/>
            <person name="Ma J."/>
        </authorList>
    </citation>
    <scope>NUCLEOTIDE SEQUENCE [LARGE SCALE GENOMIC DNA]</scope>
    <source>
        <strain evidence="5">CCUG 49339</strain>
    </source>
</reference>
<dbReference type="InterPro" id="IPR022998">
    <property type="entry name" value="ThiamineP_synth_TenI"/>
</dbReference>
<keyword evidence="2" id="KW-0784">Thiamine biosynthesis</keyword>
<dbReference type="InterPro" id="IPR013785">
    <property type="entry name" value="Aldolase_TIM"/>
</dbReference>
<dbReference type="Proteomes" id="UP001597214">
    <property type="component" value="Unassembled WGS sequence"/>
</dbReference>
<dbReference type="PANTHER" id="PTHR20857:SF22">
    <property type="entry name" value="THIAZOLE TAUTOMERASE"/>
    <property type="match status" value="1"/>
</dbReference>
<comment type="pathway">
    <text evidence="1">Cofactor biosynthesis; thiamine diphosphate biosynthesis.</text>
</comment>
<sequence>MSIHLVSNGTRSLEHYSHIAKQVDSYVDYFHLREKQLTARELYNGALLLIKTGIQPEKIIINDRIDVAMALGVGVHLAYHSLPIHEVSRTFPSIQISSSTHSLEEAREKANAGARFLFFGHIYQTSSKPGLNPRGCKKLQNVCQHVTKPVIAIGGITPENVGEVLEHGAAGVAVMSGILNHHNPQASAKQYHLAIKTWKGGHHEKTV</sequence>
<feature type="domain" description="Thiamine phosphate synthase/TenI" evidence="3">
    <location>
        <begin position="15"/>
        <end position="178"/>
    </location>
</feature>
<comment type="caution">
    <text evidence="4">The sequence shown here is derived from an EMBL/GenBank/DDBJ whole genome shotgun (WGS) entry which is preliminary data.</text>
</comment>
<dbReference type="Pfam" id="PF02581">
    <property type="entry name" value="TMP-TENI"/>
    <property type="match status" value="1"/>
</dbReference>
<dbReference type="InterPro" id="IPR036206">
    <property type="entry name" value="ThiamineP_synth_sf"/>
</dbReference>
<evidence type="ECO:0000259" key="3">
    <source>
        <dbReference type="Pfam" id="PF02581"/>
    </source>
</evidence>
<protein>
    <submittedName>
        <fullName evidence="4">Thiamine phosphate synthase</fullName>
    </submittedName>
</protein>
<keyword evidence="5" id="KW-1185">Reference proteome</keyword>
<accession>A0ABW4LV80</accession>
<dbReference type="PANTHER" id="PTHR20857">
    <property type="entry name" value="THIAMINE-PHOSPHATE PYROPHOSPHORYLASE"/>
    <property type="match status" value="1"/>
</dbReference>
<proteinExistence type="predicted"/>
<dbReference type="EMBL" id="JBHUEM010000052">
    <property type="protein sequence ID" value="MFD1739070.1"/>
    <property type="molecule type" value="Genomic_DNA"/>
</dbReference>
<evidence type="ECO:0000313" key="4">
    <source>
        <dbReference type="EMBL" id="MFD1739070.1"/>
    </source>
</evidence>